<dbReference type="FunFam" id="3.40.190.10:FF:000086">
    <property type="entry name" value="Probable porphobilinogen deaminase"/>
    <property type="match status" value="1"/>
</dbReference>
<evidence type="ECO:0000313" key="13">
    <source>
        <dbReference type="EMBL" id="SBS89263.1"/>
    </source>
</evidence>
<feature type="signal peptide" evidence="10">
    <location>
        <begin position="1"/>
        <end position="18"/>
    </location>
</feature>
<feature type="compositionally biased region" description="Basic and acidic residues" evidence="9">
    <location>
        <begin position="206"/>
        <end position="225"/>
    </location>
</feature>
<comment type="similarity">
    <text evidence="3">Belongs to the HMBS family.</text>
</comment>
<evidence type="ECO:0000259" key="12">
    <source>
        <dbReference type="Pfam" id="PF03900"/>
    </source>
</evidence>
<evidence type="ECO:0000256" key="5">
    <source>
        <dbReference type="ARBA" id="ARBA00022679"/>
    </source>
</evidence>
<sequence length="463" mass="53373">MHLMVLLLLNVYVVICVCRHVHIDSNCFVNVYYSGHIKNRVLNVNKYLCPEKNCRYYCRKNCENNWGKKLFLVQKSKEIIIGTRDSPLAIKQSEKVKIKLLRYFKKIKKNVKVILKTIKTTGDQILDKNVGLFGGKGIFTKELDEQLIKNNVHMCVHSLKDVPLVLPEHIHLSCFLKRDTINDVFLSMKYKSLSDMNKSNATTVEIKSDDNDNDRDKIEEPEQQKRSSVYKNEQKNSSCTVATSSLRRRSQIKNIYKNVKIENIRGNINTRITKLFNGQYDSIVIALCGLERLLTKEIIQDIIKNKKSSIPSKQHIISYNNTDIDLSLFSIQKISTKIIYPALCQGIIAVTSNDENSEITHILKSINDKKSEIMANIERAFLYQTEGNCMMPIGGFTKIVRNKIFFNAIINDIHGHEKYKVKEIGHASNYNDIAIRAARNIKQKMGIEKFRKIKEEAAVFYTE</sequence>
<evidence type="ECO:0000256" key="8">
    <source>
        <dbReference type="ARBA" id="ARBA00048169"/>
    </source>
</evidence>
<evidence type="ECO:0000256" key="3">
    <source>
        <dbReference type="ARBA" id="ARBA00005638"/>
    </source>
</evidence>
<evidence type="ECO:0000256" key="4">
    <source>
        <dbReference type="ARBA" id="ARBA00012655"/>
    </source>
</evidence>
<keyword evidence="5" id="KW-0808">Transferase</keyword>
<dbReference type="InterPro" id="IPR000860">
    <property type="entry name" value="HemC"/>
</dbReference>
<dbReference type="PANTHER" id="PTHR11557">
    <property type="entry name" value="PORPHOBILINOGEN DEAMINASE"/>
    <property type="match status" value="1"/>
</dbReference>
<reference evidence="14" key="1">
    <citation type="submission" date="2016-05" db="EMBL/GenBank/DDBJ databases">
        <authorList>
            <person name="Naeem Raeece"/>
        </authorList>
    </citation>
    <scope>NUCLEOTIDE SEQUENCE [LARGE SCALE GENOMIC DNA]</scope>
</reference>
<evidence type="ECO:0000256" key="2">
    <source>
        <dbReference type="ARBA" id="ARBA00004735"/>
    </source>
</evidence>
<dbReference type="SUPFAM" id="SSF53850">
    <property type="entry name" value="Periplasmic binding protein-like II"/>
    <property type="match status" value="2"/>
</dbReference>
<dbReference type="InterPro" id="IPR036803">
    <property type="entry name" value="Porphobilinogen_deaminase_C_sf"/>
</dbReference>
<evidence type="ECO:0000256" key="6">
    <source>
        <dbReference type="ARBA" id="ARBA00023244"/>
    </source>
</evidence>
<feature type="chain" id="PRO_5008380919" description="hydroxymethylbilane synthase" evidence="10">
    <location>
        <begin position="19"/>
        <end position="463"/>
    </location>
</feature>
<evidence type="ECO:0000313" key="14">
    <source>
        <dbReference type="Proteomes" id="UP000078597"/>
    </source>
</evidence>
<dbReference type="GO" id="GO:0005737">
    <property type="term" value="C:cytoplasm"/>
    <property type="evidence" value="ECO:0007669"/>
    <property type="project" value="TreeGrafter"/>
</dbReference>
<gene>
    <name evidence="13" type="ORF">PMALA_025440</name>
</gene>
<dbReference type="GO" id="GO:0004418">
    <property type="term" value="F:hydroxymethylbilane synthase activity"/>
    <property type="evidence" value="ECO:0007669"/>
    <property type="project" value="UniProtKB-EC"/>
</dbReference>
<evidence type="ECO:0000256" key="10">
    <source>
        <dbReference type="SAM" id="SignalP"/>
    </source>
</evidence>
<name>A0A1A8W8W8_PLAMA</name>
<dbReference type="Gene3D" id="3.40.190.10">
    <property type="entry name" value="Periplasmic binding protein-like II"/>
    <property type="match status" value="2"/>
</dbReference>
<dbReference type="GO" id="GO:0006783">
    <property type="term" value="P:heme biosynthetic process"/>
    <property type="evidence" value="ECO:0007669"/>
    <property type="project" value="TreeGrafter"/>
</dbReference>
<comment type="catalytic activity">
    <reaction evidence="8">
        <text>4 porphobilinogen + H2O = hydroxymethylbilane + 4 NH4(+)</text>
        <dbReference type="Rhea" id="RHEA:13185"/>
        <dbReference type="ChEBI" id="CHEBI:15377"/>
        <dbReference type="ChEBI" id="CHEBI:28938"/>
        <dbReference type="ChEBI" id="CHEBI:57845"/>
        <dbReference type="ChEBI" id="CHEBI:58126"/>
        <dbReference type="EC" id="2.5.1.61"/>
    </reaction>
</comment>
<proteinExistence type="inferred from homology"/>
<feature type="domain" description="Porphobilinogen deaminase N-terminal" evidence="11">
    <location>
        <begin position="79"/>
        <end position="199"/>
    </location>
</feature>
<evidence type="ECO:0000256" key="1">
    <source>
        <dbReference type="ARBA" id="ARBA00002869"/>
    </source>
</evidence>
<evidence type="ECO:0000259" key="11">
    <source>
        <dbReference type="Pfam" id="PF01379"/>
    </source>
</evidence>
<evidence type="ECO:0000256" key="7">
    <source>
        <dbReference type="ARBA" id="ARBA00030685"/>
    </source>
</evidence>
<protein>
    <recommendedName>
        <fullName evidence="4">hydroxymethylbilane synthase</fullName>
        <ecNumber evidence="4">2.5.1.61</ecNumber>
    </recommendedName>
    <alternativeName>
        <fullName evidence="7">Pre-uroporphyrinogen synthase</fullName>
    </alternativeName>
</protein>
<dbReference type="PRINTS" id="PR00151">
    <property type="entry name" value="PORPHBDMNASE"/>
</dbReference>
<organism evidence="13 14">
    <name type="scientific">Plasmodium malariae</name>
    <dbReference type="NCBI Taxonomy" id="5858"/>
    <lineage>
        <taxon>Eukaryota</taxon>
        <taxon>Sar</taxon>
        <taxon>Alveolata</taxon>
        <taxon>Apicomplexa</taxon>
        <taxon>Aconoidasida</taxon>
        <taxon>Haemosporida</taxon>
        <taxon>Plasmodiidae</taxon>
        <taxon>Plasmodium</taxon>
        <taxon>Plasmodium (Plasmodium)</taxon>
    </lineage>
</organism>
<dbReference type="EMBL" id="FLQW01001364">
    <property type="protein sequence ID" value="SBS89263.1"/>
    <property type="molecule type" value="Genomic_DNA"/>
</dbReference>
<dbReference type="PANTHER" id="PTHR11557:SF0">
    <property type="entry name" value="PORPHOBILINOGEN DEAMINASE"/>
    <property type="match status" value="1"/>
</dbReference>
<feature type="domain" description="Porphobilinogen deaminase N-terminal" evidence="11">
    <location>
        <begin position="233"/>
        <end position="359"/>
    </location>
</feature>
<dbReference type="AlphaFoldDB" id="A0A1A8W8W8"/>
<dbReference type="Pfam" id="PF01379">
    <property type="entry name" value="Porphobil_deam"/>
    <property type="match status" value="2"/>
</dbReference>
<evidence type="ECO:0000256" key="9">
    <source>
        <dbReference type="SAM" id="MobiDB-lite"/>
    </source>
</evidence>
<dbReference type="Pfam" id="PF03900">
    <property type="entry name" value="Porphobil_deamC"/>
    <property type="match status" value="1"/>
</dbReference>
<dbReference type="VEuPathDB" id="PlasmoDB:PmUG01_13019500"/>
<dbReference type="Gene3D" id="3.30.160.40">
    <property type="entry name" value="Porphobilinogen deaminase, C-terminal domain"/>
    <property type="match status" value="1"/>
</dbReference>
<dbReference type="SUPFAM" id="SSF54782">
    <property type="entry name" value="Porphobilinogen deaminase (hydroxymethylbilane synthase), C-terminal domain"/>
    <property type="match status" value="1"/>
</dbReference>
<comment type="pathway">
    <text evidence="2">Porphyrin-containing compound metabolism; protoporphyrin-IX biosynthesis; coproporphyrinogen-III from 5-aminolevulinate: step 2/4.</text>
</comment>
<keyword evidence="10" id="KW-0732">Signal</keyword>
<accession>A0A1A8W8W8</accession>
<keyword evidence="6" id="KW-0627">Porphyrin biosynthesis</keyword>
<feature type="compositionally biased region" description="Polar residues" evidence="9">
    <location>
        <begin position="226"/>
        <end position="236"/>
    </location>
</feature>
<dbReference type="InterPro" id="IPR022417">
    <property type="entry name" value="Porphobilin_deaminase_N"/>
</dbReference>
<feature type="domain" description="Porphobilinogen deaminase C-terminal" evidence="12">
    <location>
        <begin position="376"/>
        <end position="441"/>
    </location>
</feature>
<dbReference type="InterPro" id="IPR022418">
    <property type="entry name" value="Porphobilinogen_deaminase_C"/>
</dbReference>
<comment type="function">
    <text evidence="1">Tetrapolymerization of the monopyrrole PBG into the hydroxymethylbilane pre-uroporphyrinogen in several discrete steps.</text>
</comment>
<dbReference type="Proteomes" id="UP000078597">
    <property type="component" value="Unassembled WGS sequence"/>
</dbReference>
<feature type="region of interest" description="Disordered" evidence="9">
    <location>
        <begin position="204"/>
        <end position="236"/>
    </location>
</feature>
<dbReference type="EC" id="2.5.1.61" evidence="4"/>